<sequence length="213" mass="24311">MSDYLTSTQSAKILFCLLVWVTAFLFVFKMASPTSGIYPTIWVFASAILLLLWLTMRYSKKWAQSLHIIPIPFNWTLIALLFGLSYWQIDQWLMSYLLQTDRQADITAWQQNTANYHPISLFISSVLFAPVFEELVFRGLMLRALLQKANGFISVTMTALLFAAIHLSWPEAISVFAVGLIYGWMTVKSKSLIPALLAHITHNALTYWQYASA</sequence>
<dbReference type="InterPro" id="IPR003675">
    <property type="entry name" value="Rce1/LyrA-like_dom"/>
</dbReference>
<organism evidence="3 4">
    <name type="scientific">Marinicella litoralis</name>
    <dbReference type="NCBI Taxonomy" id="644220"/>
    <lineage>
        <taxon>Bacteria</taxon>
        <taxon>Pseudomonadati</taxon>
        <taxon>Pseudomonadota</taxon>
        <taxon>Gammaproteobacteria</taxon>
        <taxon>Lysobacterales</taxon>
        <taxon>Marinicellaceae</taxon>
        <taxon>Marinicella</taxon>
    </lineage>
</organism>
<feature type="domain" description="CAAX prenyl protease 2/Lysostaphin resistance protein A-like" evidence="2">
    <location>
        <begin position="118"/>
        <end position="205"/>
    </location>
</feature>
<name>A0A4R6XLD0_9GAMM</name>
<dbReference type="PANTHER" id="PTHR36435:SF1">
    <property type="entry name" value="CAAX AMINO TERMINAL PROTEASE FAMILY PROTEIN"/>
    <property type="match status" value="1"/>
</dbReference>
<evidence type="ECO:0000313" key="3">
    <source>
        <dbReference type="EMBL" id="TDR18377.1"/>
    </source>
</evidence>
<dbReference type="InterPro" id="IPR052710">
    <property type="entry name" value="CAAX_protease"/>
</dbReference>
<dbReference type="Proteomes" id="UP000295724">
    <property type="component" value="Unassembled WGS sequence"/>
</dbReference>
<dbReference type="Pfam" id="PF02517">
    <property type="entry name" value="Rce1-like"/>
    <property type="match status" value="1"/>
</dbReference>
<dbReference type="GO" id="GO:0004175">
    <property type="term" value="F:endopeptidase activity"/>
    <property type="evidence" value="ECO:0007669"/>
    <property type="project" value="UniProtKB-ARBA"/>
</dbReference>
<feature type="transmembrane region" description="Helical" evidence="1">
    <location>
        <begin position="119"/>
        <end position="137"/>
    </location>
</feature>
<accession>A0A4R6XLD0</accession>
<feature type="transmembrane region" description="Helical" evidence="1">
    <location>
        <begin position="12"/>
        <end position="31"/>
    </location>
</feature>
<keyword evidence="4" id="KW-1185">Reference proteome</keyword>
<dbReference type="AlphaFoldDB" id="A0A4R6XLD0"/>
<keyword evidence="3" id="KW-0378">Hydrolase</keyword>
<evidence type="ECO:0000259" key="2">
    <source>
        <dbReference type="Pfam" id="PF02517"/>
    </source>
</evidence>
<evidence type="ECO:0000256" key="1">
    <source>
        <dbReference type="SAM" id="Phobius"/>
    </source>
</evidence>
<dbReference type="PANTHER" id="PTHR36435">
    <property type="entry name" value="SLR1288 PROTEIN"/>
    <property type="match status" value="1"/>
</dbReference>
<keyword evidence="1" id="KW-1133">Transmembrane helix</keyword>
<keyword evidence="1" id="KW-0472">Membrane</keyword>
<keyword evidence="1" id="KW-0812">Transmembrane</keyword>
<keyword evidence="3" id="KW-0645">Protease</keyword>
<gene>
    <name evidence="3" type="ORF">C8D91_2294</name>
</gene>
<proteinExistence type="predicted"/>
<evidence type="ECO:0000313" key="4">
    <source>
        <dbReference type="Proteomes" id="UP000295724"/>
    </source>
</evidence>
<dbReference type="GO" id="GO:0080120">
    <property type="term" value="P:CAAX-box protein maturation"/>
    <property type="evidence" value="ECO:0007669"/>
    <property type="project" value="UniProtKB-ARBA"/>
</dbReference>
<feature type="transmembrane region" description="Helical" evidence="1">
    <location>
        <begin position="68"/>
        <end position="89"/>
    </location>
</feature>
<reference evidence="3 4" key="1">
    <citation type="submission" date="2019-03" db="EMBL/GenBank/DDBJ databases">
        <title>Genomic Encyclopedia of Type Strains, Phase IV (KMG-IV): sequencing the most valuable type-strain genomes for metagenomic binning, comparative biology and taxonomic classification.</title>
        <authorList>
            <person name="Goeker M."/>
        </authorList>
    </citation>
    <scope>NUCLEOTIDE SEQUENCE [LARGE SCALE GENOMIC DNA]</scope>
    <source>
        <strain evidence="3 4">DSM 25488</strain>
    </source>
</reference>
<feature type="transmembrane region" description="Helical" evidence="1">
    <location>
        <begin position="37"/>
        <end position="56"/>
    </location>
</feature>
<comment type="caution">
    <text evidence="3">The sequence shown here is derived from an EMBL/GenBank/DDBJ whole genome shotgun (WGS) entry which is preliminary data.</text>
</comment>
<protein>
    <submittedName>
        <fullName evidence="3">Membrane protease YdiL (CAAX protease family)</fullName>
    </submittedName>
</protein>
<dbReference type="GO" id="GO:0006508">
    <property type="term" value="P:proteolysis"/>
    <property type="evidence" value="ECO:0007669"/>
    <property type="project" value="UniProtKB-KW"/>
</dbReference>
<dbReference type="EMBL" id="SNZB01000005">
    <property type="protein sequence ID" value="TDR18377.1"/>
    <property type="molecule type" value="Genomic_DNA"/>
</dbReference>